<comment type="caution">
    <text evidence="1">The sequence shown here is derived from an EMBL/GenBank/DDBJ whole genome shotgun (WGS) entry which is preliminary data.</text>
</comment>
<protein>
    <recommendedName>
        <fullName evidence="3">Reverse transcriptase domain-containing protein</fullName>
    </recommendedName>
</protein>
<organism evidence="1 2">
    <name type="scientific">Tanacetum coccineum</name>
    <dbReference type="NCBI Taxonomy" id="301880"/>
    <lineage>
        <taxon>Eukaryota</taxon>
        <taxon>Viridiplantae</taxon>
        <taxon>Streptophyta</taxon>
        <taxon>Embryophyta</taxon>
        <taxon>Tracheophyta</taxon>
        <taxon>Spermatophyta</taxon>
        <taxon>Magnoliopsida</taxon>
        <taxon>eudicotyledons</taxon>
        <taxon>Gunneridae</taxon>
        <taxon>Pentapetalae</taxon>
        <taxon>asterids</taxon>
        <taxon>campanulids</taxon>
        <taxon>Asterales</taxon>
        <taxon>Asteraceae</taxon>
        <taxon>Asteroideae</taxon>
        <taxon>Anthemideae</taxon>
        <taxon>Anthemidinae</taxon>
        <taxon>Tanacetum</taxon>
    </lineage>
</organism>
<evidence type="ECO:0000313" key="2">
    <source>
        <dbReference type="Proteomes" id="UP001151760"/>
    </source>
</evidence>
<dbReference type="EMBL" id="BQNB010011544">
    <property type="protein sequence ID" value="GJS91927.1"/>
    <property type="molecule type" value="Genomic_DNA"/>
</dbReference>
<dbReference type="Proteomes" id="UP001151760">
    <property type="component" value="Unassembled WGS sequence"/>
</dbReference>
<reference evidence="1" key="1">
    <citation type="journal article" date="2022" name="Int. J. Mol. Sci.">
        <title>Draft Genome of Tanacetum Coccineum: Genomic Comparison of Closely Related Tanacetum-Family Plants.</title>
        <authorList>
            <person name="Yamashiro T."/>
            <person name="Shiraishi A."/>
            <person name="Nakayama K."/>
            <person name="Satake H."/>
        </authorList>
    </citation>
    <scope>NUCLEOTIDE SEQUENCE</scope>
</reference>
<name>A0ABQ4ZS04_9ASTR</name>
<sequence length="414" mass="47430">MEPEDSLIMGDENLSTNLEKELDKFIKFSVEDLVPIPSESEDTSDSNKECDLPFCDNFVTFSNPLFDTNDDECLDPGGDIDEIDIFLEIDGSFPEYETFCFNIEEKSSGSTTTHSDYSLPDYDAFYFDDDHIKEKSSGSTTTHSDFSLPEYDSFIFDLLINPFPPTDRSVSHHEEFVDELAHIISPPEYDHFYFDLKDIISLDPPESTLVIDESTLLVTPLLNSKEISLSEVDKFDPFFSLTQSEIPSGESKVHIDVLSVLWGNRLQILDGSLPLSSDYDPTVSTIAYEEGIKITPHGVSLELLSSRDTARRISDHVFYRMILSPLPKVLNGVWVYPISMMILEKLILHEVDHHKKLVLWEIFQNLEKCLENVLVLVLMDYLLMKHPGQWKLTQENRLKPQLLEQQLLKLDKQQ</sequence>
<reference evidence="1" key="2">
    <citation type="submission" date="2022-01" db="EMBL/GenBank/DDBJ databases">
        <authorList>
            <person name="Yamashiro T."/>
            <person name="Shiraishi A."/>
            <person name="Satake H."/>
            <person name="Nakayama K."/>
        </authorList>
    </citation>
    <scope>NUCLEOTIDE SEQUENCE</scope>
</reference>
<keyword evidence="2" id="KW-1185">Reference proteome</keyword>
<proteinExistence type="predicted"/>
<accession>A0ABQ4ZS04</accession>
<gene>
    <name evidence="1" type="ORF">Tco_0774563</name>
</gene>
<evidence type="ECO:0008006" key="3">
    <source>
        <dbReference type="Google" id="ProtNLM"/>
    </source>
</evidence>
<evidence type="ECO:0000313" key="1">
    <source>
        <dbReference type="EMBL" id="GJS91927.1"/>
    </source>
</evidence>